<reference evidence="2 3" key="1">
    <citation type="journal article" date="2023" name="Hortic Res">
        <title>Pangenome of water caltrop reveals structural variations and asymmetric subgenome divergence after allopolyploidization.</title>
        <authorList>
            <person name="Zhang X."/>
            <person name="Chen Y."/>
            <person name="Wang L."/>
            <person name="Yuan Y."/>
            <person name="Fang M."/>
            <person name="Shi L."/>
            <person name="Lu R."/>
            <person name="Comes H.P."/>
            <person name="Ma Y."/>
            <person name="Chen Y."/>
            <person name="Huang G."/>
            <person name="Zhou Y."/>
            <person name="Zheng Z."/>
            <person name="Qiu Y."/>
        </authorList>
    </citation>
    <scope>NUCLEOTIDE SEQUENCE [LARGE SCALE GENOMIC DNA]</scope>
    <source>
        <strain evidence="2">F231</strain>
    </source>
</reference>
<feature type="transmembrane region" description="Helical" evidence="1">
    <location>
        <begin position="12"/>
        <end position="30"/>
    </location>
</feature>
<proteinExistence type="predicted"/>
<keyword evidence="1" id="KW-0812">Transmembrane</keyword>
<keyword evidence="1" id="KW-1133">Transmembrane helix</keyword>
<keyword evidence="3" id="KW-1185">Reference proteome</keyword>
<sequence>MIRSCRGMKRVLYIWLLLVICYGLITVSNSETMFNPKIREAHLLEYEDKLLPGMFFNSHLSPLFSMVSRHLPSRKFIVSLITDHSMSFSHLTGILFIDDIPLCTFHSMSLRDLSEDCFACEIDTDNHEEINKSTNQLLKLENIKKGKGGGGDLLRHQNHSQSSASNVLPKAPVLLVAINNLFLFL</sequence>
<name>A0AAN7R5I7_TRANT</name>
<evidence type="ECO:0000313" key="2">
    <source>
        <dbReference type="EMBL" id="KAK4792709.1"/>
    </source>
</evidence>
<evidence type="ECO:0000313" key="3">
    <source>
        <dbReference type="Proteomes" id="UP001346149"/>
    </source>
</evidence>
<comment type="caution">
    <text evidence="2">The sequence shown here is derived from an EMBL/GenBank/DDBJ whole genome shotgun (WGS) entry which is preliminary data.</text>
</comment>
<accession>A0AAN7R5I7</accession>
<dbReference type="EMBL" id="JAXQNO010000008">
    <property type="protein sequence ID" value="KAK4792709.1"/>
    <property type="molecule type" value="Genomic_DNA"/>
</dbReference>
<dbReference type="Proteomes" id="UP001346149">
    <property type="component" value="Unassembled WGS sequence"/>
</dbReference>
<evidence type="ECO:0008006" key="4">
    <source>
        <dbReference type="Google" id="ProtNLM"/>
    </source>
</evidence>
<organism evidence="2 3">
    <name type="scientific">Trapa natans</name>
    <name type="common">Water chestnut</name>
    <dbReference type="NCBI Taxonomy" id="22666"/>
    <lineage>
        <taxon>Eukaryota</taxon>
        <taxon>Viridiplantae</taxon>
        <taxon>Streptophyta</taxon>
        <taxon>Embryophyta</taxon>
        <taxon>Tracheophyta</taxon>
        <taxon>Spermatophyta</taxon>
        <taxon>Magnoliopsida</taxon>
        <taxon>eudicotyledons</taxon>
        <taxon>Gunneridae</taxon>
        <taxon>Pentapetalae</taxon>
        <taxon>rosids</taxon>
        <taxon>malvids</taxon>
        <taxon>Myrtales</taxon>
        <taxon>Lythraceae</taxon>
        <taxon>Trapa</taxon>
    </lineage>
</organism>
<gene>
    <name evidence="2" type="ORF">SAY86_023144</name>
</gene>
<keyword evidence="1" id="KW-0472">Membrane</keyword>
<protein>
    <recommendedName>
        <fullName evidence="4">Transmembrane protein</fullName>
    </recommendedName>
</protein>
<dbReference type="AlphaFoldDB" id="A0AAN7R5I7"/>
<evidence type="ECO:0000256" key="1">
    <source>
        <dbReference type="SAM" id="Phobius"/>
    </source>
</evidence>